<gene>
    <name evidence="2" type="ORF">GF1_13410</name>
</gene>
<reference evidence="2" key="1">
    <citation type="submission" date="2020-12" db="EMBL/GenBank/DDBJ databases">
        <title>Desulfobium dissulfuricans gen. nov., sp. nov., a novel mesophilic, sulfate-reducing bacterium isolated from a deep-sea hydrothermal vent.</title>
        <authorList>
            <person name="Hashimoto Y."/>
            <person name="Tame A."/>
            <person name="Sawayama S."/>
            <person name="Miyazaki J."/>
            <person name="Takai K."/>
            <person name="Nakagawa S."/>
        </authorList>
    </citation>
    <scope>NUCLEOTIDE SEQUENCE</scope>
    <source>
        <strain evidence="2">GF1</strain>
    </source>
</reference>
<dbReference type="RefSeq" id="WP_267928840.1">
    <property type="nucleotide sequence ID" value="NZ_AP024233.1"/>
</dbReference>
<dbReference type="AlphaFoldDB" id="A0A915XIA5"/>
<protein>
    <recommendedName>
        <fullName evidence="1">Transposase IS204/IS1001/IS1096/IS1165 DDE domain-containing protein</fullName>
    </recommendedName>
</protein>
<dbReference type="KEGG" id="ddu:GF1_13410"/>
<dbReference type="Pfam" id="PF01610">
    <property type="entry name" value="DDE_Tnp_ISL3"/>
    <property type="match status" value="1"/>
</dbReference>
<proteinExistence type="predicted"/>
<evidence type="ECO:0000313" key="2">
    <source>
        <dbReference type="EMBL" id="BCO08965.1"/>
    </source>
</evidence>
<dbReference type="Proteomes" id="UP001063350">
    <property type="component" value="Chromosome"/>
</dbReference>
<organism evidence="2 3">
    <name type="scientific">Desulfolithobacter dissulfuricans</name>
    <dbReference type="NCBI Taxonomy" id="2795293"/>
    <lineage>
        <taxon>Bacteria</taxon>
        <taxon>Pseudomonadati</taxon>
        <taxon>Thermodesulfobacteriota</taxon>
        <taxon>Desulfobulbia</taxon>
        <taxon>Desulfobulbales</taxon>
        <taxon>Desulfobulbaceae</taxon>
        <taxon>Desulfolithobacter</taxon>
    </lineage>
</organism>
<evidence type="ECO:0000259" key="1">
    <source>
        <dbReference type="Pfam" id="PF01610"/>
    </source>
</evidence>
<keyword evidence="3" id="KW-1185">Reference proteome</keyword>
<dbReference type="EMBL" id="AP024233">
    <property type="protein sequence ID" value="BCO08965.1"/>
    <property type="molecule type" value="Genomic_DNA"/>
</dbReference>
<sequence>MIINSIKELLRWVRRATNLRAARWRLTWFLNLANELCDDKKLLAPERKALRTVEKYREEILARWISEHSNGRIEGLNGIFQAAKARARGYRNDETFIAIIYLLAAPLLNLLKPT</sequence>
<evidence type="ECO:0000313" key="3">
    <source>
        <dbReference type="Proteomes" id="UP001063350"/>
    </source>
</evidence>
<accession>A0A915XIA5</accession>
<feature type="domain" description="Transposase IS204/IS1001/IS1096/IS1165 DDE" evidence="1">
    <location>
        <begin position="6"/>
        <end position="100"/>
    </location>
</feature>
<dbReference type="InterPro" id="IPR002560">
    <property type="entry name" value="Transposase_DDE"/>
</dbReference>
<name>A0A915XIA5_9BACT</name>